<gene>
    <name evidence="7" type="ORF">PoB_004421700</name>
</gene>
<evidence type="ECO:0000256" key="1">
    <source>
        <dbReference type="ARBA" id="ARBA00022723"/>
    </source>
</evidence>
<feature type="domain" description="DNL-type" evidence="6">
    <location>
        <begin position="72"/>
        <end position="168"/>
    </location>
</feature>
<dbReference type="PANTHER" id="PTHR20922">
    <property type="entry name" value="DNL-TYPE ZINC FINGER PROTEIN"/>
    <property type="match status" value="1"/>
</dbReference>
<dbReference type="InterPro" id="IPR007853">
    <property type="entry name" value="Znf_DNL-typ"/>
</dbReference>
<dbReference type="Pfam" id="PF05180">
    <property type="entry name" value="zf-DNL"/>
    <property type="match status" value="1"/>
</dbReference>
<dbReference type="EMBL" id="BLXT01004871">
    <property type="protein sequence ID" value="GFO17712.1"/>
    <property type="molecule type" value="Genomic_DNA"/>
</dbReference>
<keyword evidence="2 4" id="KW-0863">Zinc-finger</keyword>
<dbReference type="Proteomes" id="UP000735302">
    <property type="component" value="Unassembled WGS sequence"/>
</dbReference>
<reference evidence="7 8" key="1">
    <citation type="journal article" date="2021" name="Elife">
        <title>Chloroplast acquisition without the gene transfer in kleptoplastic sea slugs, Plakobranchus ocellatus.</title>
        <authorList>
            <person name="Maeda T."/>
            <person name="Takahashi S."/>
            <person name="Yoshida T."/>
            <person name="Shimamura S."/>
            <person name="Takaki Y."/>
            <person name="Nagai Y."/>
            <person name="Toyoda A."/>
            <person name="Suzuki Y."/>
            <person name="Arimoto A."/>
            <person name="Ishii H."/>
            <person name="Satoh N."/>
            <person name="Nishiyama T."/>
            <person name="Hasebe M."/>
            <person name="Maruyama T."/>
            <person name="Minagawa J."/>
            <person name="Obokata J."/>
            <person name="Shigenobu S."/>
        </authorList>
    </citation>
    <scope>NUCLEOTIDE SEQUENCE [LARGE SCALE GENOMIC DNA]</scope>
</reference>
<dbReference type="GO" id="GO:0005739">
    <property type="term" value="C:mitochondrion"/>
    <property type="evidence" value="ECO:0007669"/>
    <property type="project" value="TreeGrafter"/>
</dbReference>
<dbReference type="InterPro" id="IPR024158">
    <property type="entry name" value="Mt_import_TIM15"/>
</dbReference>
<protein>
    <submittedName>
        <fullName evidence="7">Dnl-type Zinc finger protein-like</fullName>
    </submittedName>
</protein>
<keyword evidence="1" id="KW-0479">Metal-binding</keyword>
<accession>A0AAV4BET6</accession>
<comment type="caution">
    <text evidence="7">The sequence shown here is derived from an EMBL/GenBank/DDBJ whole genome shotgun (WGS) entry which is preliminary data.</text>
</comment>
<evidence type="ECO:0000313" key="7">
    <source>
        <dbReference type="EMBL" id="GFO17712.1"/>
    </source>
</evidence>
<proteinExistence type="predicted"/>
<evidence type="ECO:0000259" key="6">
    <source>
        <dbReference type="PROSITE" id="PS51501"/>
    </source>
</evidence>
<dbReference type="GO" id="GO:0050821">
    <property type="term" value="P:protein stabilization"/>
    <property type="evidence" value="ECO:0007669"/>
    <property type="project" value="TreeGrafter"/>
</dbReference>
<evidence type="ECO:0000313" key="8">
    <source>
        <dbReference type="Proteomes" id="UP000735302"/>
    </source>
</evidence>
<keyword evidence="3" id="KW-0862">Zinc</keyword>
<evidence type="ECO:0000256" key="5">
    <source>
        <dbReference type="SAM" id="MobiDB-lite"/>
    </source>
</evidence>
<dbReference type="PANTHER" id="PTHR20922:SF13">
    <property type="entry name" value="DNL-TYPE ZINC FINGER PROTEIN"/>
    <property type="match status" value="1"/>
</dbReference>
<dbReference type="AlphaFoldDB" id="A0AAV4BET6"/>
<name>A0AAV4BET6_9GAST</name>
<dbReference type="GO" id="GO:0006457">
    <property type="term" value="P:protein folding"/>
    <property type="evidence" value="ECO:0007669"/>
    <property type="project" value="TreeGrafter"/>
</dbReference>
<dbReference type="GO" id="GO:0030150">
    <property type="term" value="P:protein import into mitochondrial matrix"/>
    <property type="evidence" value="ECO:0007669"/>
    <property type="project" value="TreeGrafter"/>
</dbReference>
<dbReference type="GO" id="GO:0008270">
    <property type="term" value="F:zinc ion binding"/>
    <property type="evidence" value="ECO:0007669"/>
    <property type="project" value="UniProtKB-KW"/>
</dbReference>
<evidence type="ECO:0000256" key="2">
    <source>
        <dbReference type="ARBA" id="ARBA00022771"/>
    </source>
</evidence>
<sequence length="216" mass="24410">MNWVNDFRSTSGAISRCILSSDTSALAQHVSPLHLTLVHRSSVRYLTTTSAARQSKWNQEDSETSKKRRLMKIEPKMGIMYKCKICGSRNAQSFSKKSYEEGVVIVKCSNCKNNHLIADNLGWFKEVKGRNIEEILASKGEEVMKACDMDLPQDMIEKYNLHSQSDQVSSSSSSEVDELTQEATCVVLRSVQDERGKKGTLVQKVQNTKNLKRKEE</sequence>
<organism evidence="7 8">
    <name type="scientific">Plakobranchus ocellatus</name>
    <dbReference type="NCBI Taxonomy" id="259542"/>
    <lineage>
        <taxon>Eukaryota</taxon>
        <taxon>Metazoa</taxon>
        <taxon>Spiralia</taxon>
        <taxon>Lophotrochozoa</taxon>
        <taxon>Mollusca</taxon>
        <taxon>Gastropoda</taxon>
        <taxon>Heterobranchia</taxon>
        <taxon>Euthyneura</taxon>
        <taxon>Panpulmonata</taxon>
        <taxon>Sacoglossa</taxon>
        <taxon>Placobranchoidea</taxon>
        <taxon>Plakobranchidae</taxon>
        <taxon>Plakobranchus</taxon>
    </lineage>
</organism>
<keyword evidence="8" id="KW-1185">Reference proteome</keyword>
<dbReference type="PROSITE" id="PS51501">
    <property type="entry name" value="ZF_DNL"/>
    <property type="match status" value="1"/>
</dbReference>
<feature type="region of interest" description="Disordered" evidence="5">
    <location>
        <begin position="196"/>
        <end position="216"/>
    </location>
</feature>
<dbReference type="GO" id="GO:0051087">
    <property type="term" value="F:protein-folding chaperone binding"/>
    <property type="evidence" value="ECO:0007669"/>
    <property type="project" value="TreeGrafter"/>
</dbReference>
<evidence type="ECO:0000256" key="3">
    <source>
        <dbReference type="ARBA" id="ARBA00022833"/>
    </source>
</evidence>
<evidence type="ECO:0000256" key="4">
    <source>
        <dbReference type="PROSITE-ProRule" id="PRU00834"/>
    </source>
</evidence>